<sequence length="57" mass="6389">MELKDGALTEEKQSSCDDHSQGLDCGCRDVVPSTTQEKGWFGKAYEKEYVLMVSKTE</sequence>
<evidence type="ECO:0000256" key="1">
    <source>
        <dbReference type="SAM" id="MobiDB-lite"/>
    </source>
</evidence>
<feature type="region of interest" description="Disordered" evidence="1">
    <location>
        <begin position="1"/>
        <end position="21"/>
    </location>
</feature>
<gene>
    <name evidence="2" type="ORF">NSPZN2_70065</name>
</gene>
<dbReference type="EMBL" id="CAJNBJ010000020">
    <property type="protein sequence ID" value="CAE6795377.1"/>
    <property type="molecule type" value="Genomic_DNA"/>
</dbReference>
<evidence type="ECO:0000313" key="2">
    <source>
        <dbReference type="EMBL" id="CAE6795377.1"/>
    </source>
</evidence>
<accession>A0ABM8S8N9</accession>
<proteinExistence type="predicted"/>
<comment type="caution">
    <text evidence="2">The sequence shown here is derived from an EMBL/GenBank/DDBJ whole genome shotgun (WGS) entry which is preliminary data.</text>
</comment>
<organism evidence="2 3">
    <name type="scientific">Nitrospira defluvii</name>
    <dbReference type="NCBI Taxonomy" id="330214"/>
    <lineage>
        <taxon>Bacteria</taxon>
        <taxon>Pseudomonadati</taxon>
        <taxon>Nitrospirota</taxon>
        <taxon>Nitrospiria</taxon>
        <taxon>Nitrospirales</taxon>
        <taxon>Nitrospiraceae</taxon>
        <taxon>Nitrospira</taxon>
    </lineage>
</organism>
<reference evidence="2 3" key="1">
    <citation type="submission" date="2021-02" db="EMBL/GenBank/DDBJ databases">
        <authorList>
            <person name="Han P."/>
        </authorList>
    </citation>
    <scope>NUCLEOTIDE SEQUENCE [LARGE SCALE GENOMIC DNA]</scope>
    <source>
        <strain evidence="2">Candidatus Nitrospira sp. ZN2</strain>
    </source>
</reference>
<keyword evidence="3" id="KW-1185">Reference proteome</keyword>
<protein>
    <submittedName>
        <fullName evidence="2">Uncharacterized protein</fullName>
    </submittedName>
</protein>
<dbReference type="Proteomes" id="UP000675880">
    <property type="component" value="Unassembled WGS sequence"/>
</dbReference>
<evidence type="ECO:0000313" key="3">
    <source>
        <dbReference type="Proteomes" id="UP000675880"/>
    </source>
</evidence>
<name>A0ABM8S8N9_9BACT</name>